<proteinExistence type="predicted"/>
<dbReference type="EMBL" id="JBJQOH010000003">
    <property type="protein sequence ID" value="KAL3690752.1"/>
    <property type="molecule type" value="Genomic_DNA"/>
</dbReference>
<dbReference type="InterPro" id="IPR026960">
    <property type="entry name" value="RVT-Znf"/>
</dbReference>
<dbReference type="CDD" id="cd01650">
    <property type="entry name" value="RT_nLTR_like"/>
    <property type="match status" value="1"/>
</dbReference>
<evidence type="ECO:0008006" key="5">
    <source>
        <dbReference type="Google" id="ProtNLM"/>
    </source>
</evidence>
<dbReference type="Pfam" id="PF00078">
    <property type="entry name" value="RVT_1"/>
    <property type="match status" value="1"/>
</dbReference>
<dbReference type="Proteomes" id="UP001633002">
    <property type="component" value="Unassembled WGS sequence"/>
</dbReference>
<evidence type="ECO:0000259" key="1">
    <source>
        <dbReference type="Pfam" id="PF00078"/>
    </source>
</evidence>
<protein>
    <recommendedName>
        <fullName evidence="5">Reverse transcriptase domain-containing protein</fullName>
    </recommendedName>
</protein>
<feature type="domain" description="Reverse transcriptase" evidence="1">
    <location>
        <begin position="205"/>
        <end position="351"/>
    </location>
</feature>
<dbReference type="AlphaFoldDB" id="A0ABD3HGU3"/>
<dbReference type="InterPro" id="IPR000477">
    <property type="entry name" value="RT_dom"/>
</dbReference>
<reference evidence="3 4" key="1">
    <citation type="submission" date="2024-09" db="EMBL/GenBank/DDBJ databases">
        <title>Chromosome-scale assembly of Riccia sorocarpa.</title>
        <authorList>
            <person name="Paukszto L."/>
        </authorList>
    </citation>
    <scope>NUCLEOTIDE SEQUENCE [LARGE SCALE GENOMIC DNA]</scope>
    <source>
        <strain evidence="3">LP-2024</strain>
        <tissue evidence="3">Aerial parts of the thallus</tissue>
    </source>
</reference>
<organism evidence="3 4">
    <name type="scientific">Riccia sorocarpa</name>
    <dbReference type="NCBI Taxonomy" id="122646"/>
    <lineage>
        <taxon>Eukaryota</taxon>
        <taxon>Viridiplantae</taxon>
        <taxon>Streptophyta</taxon>
        <taxon>Embryophyta</taxon>
        <taxon>Marchantiophyta</taxon>
        <taxon>Marchantiopsida</taxon>
        <taxon>Marchantiidae</taxon>
        <taxon>Marchantiales</taxon>
        <taxon>Ricciaceae</taxon>
        <taxon>Riccia</taxon>
    </lineage>
</organism>
<dbReference type="Pfam" id="PF13966">
    <property type="entry name" value="zf-RVT"/>
    <property type="match status" value="1"/>
</dbReference>
<accession>A0ABD3HGU3</accession>
<dbReference type="InterPro" id="IPR043502">
    <property type="entry name" value="DNA/RNA_pol_sf"/>
</dbReference>
<sequence>MNEAELNDPEVMQKTMTAWGQEFDPVRDDRRRWARGWFRVKQELKHVRKQKEQKKRQEGDLEAEVRLRREELNANSREADHSSLINAERRLKERELSDAREWKLRSRERWLSVDDAPSKYFFTKLKANWANESMETLTLDSGESTDDQEEILEGHDGLTIQVVQKCWELVGDSCVKMLQAVWAKKGILKADCLAIIKLIHKGDDKKKLANWRPISLMTLTYKIVSKILANWVRERIPDLVDSQQSGFIKGRQIADNILSFKTAQEWAAWMELKGIFVKIDFVKAYDRVDHTFLWMVLEKMGFDSHFINLVKGFTCSGAAKVHINGAMTKEIQVGRGVRQGCPLAPYCDQMVPDWVHEEGCAVAEEGRPFRYLGVQVGVNIQEFATVNEVIRRMQRRMNSWENHYLSWTAQRARALQMRYATAILEDRQVEWVWICKRWIRFKLISGSFQRERRRWSCQDAMLLMEGLRLPEAPTVHRILQGWFTTKKILRCSKDAFELPRELTIGALKYIWRLQDKENSTVWPKIEEAARHQKVCQLKEIVNEDNSLNINLITPRKELQGSDLTSWGAIKEWLSLISTTDDALHRSPGWTWKEGSEVGSSWHNENRFWSSLIWQEAVSFEYLNRTWECTDSNDVWKRRWKLLWGGSSLLKHKVWVWRLIHEGLPTSKRAEKWGVSDGRCQICNEGQETVEHVVWGCRGIADRVSWFTKLLVGPFPAQIRFLELIDRILTLHDNSPGILMLFYECSWTSWKERNRVVFDGRTHRLSIRHIVEEWKWQIIGVVKNLEGRRGKIVKFNSEILLFQVAEAVELAEAC</sequence>
<dbReference type="SUPFAM" id="SSF56672">
    <property type="entry name" value="DNA/RNA polymerases"/>
    <property type="match status" value="1"/>
</dbReference>
<feature type="domain" description="Reverse transcriptase zinc-binding" evidence="2">
    <location>
        <begin position="624"/>
        <end position="697"/>
    </location>
</feature>
<gene>
    <name evidence="3" type="ORF">R1sor_004403</name>
</gene>
<evidence type="ECO:0000313" key="4">
    <source>
        <dbReference type="Proteomes" id="UP001633002"/>
    </source>
</evidence>
<name>A0ABD3HGU3_9MARC</name>
<evidence type="ECO:0000313" key="3">
    <source>
        <dbReference type="EMBL" id="KAL3690752.1"/>
    </source>
</evidence>
<evidence type="ECO:0000259" key="2">
    <source>
        <dbReference type="Pfam" id="PF13966"/>
    </source>
</evidence>
<keyword evidence="4" id="KW-1185">Reference proteome</keyword>
<comment type="caution">
    <text evidence="3">The sequence shown here is derived from an EMBL/GenBank/DDBJ whole genome shotgun (WGS) entry which is preliminary data.</text>
</comment>
<dbReference type="PANTHER" id="PTHR19446">
    <property type="entry name" value="REVERSE TRANSCRIPTASES"/>
    <property type="match status" value="1"/>
</dbReference>